<keyword evidence="6" id="KW-0443">Lipid metabolism</keyword>
<evidence type="ECO:0000256" key="9">
    <source>
        <dbReference type="ARBA" id="ARBA00023315"/>
    </source>
</evidence>
<dbReference type="EMBL" id="GL433849">
    <property type="protein sequence ID" value="EFN53836.1"/>
    <property type="molecule type" value="Genomic_DNA"/>
</dbReference>
<dbReference type="GO" id="GO:0005743">
    <property type="term" value="C:mitochondrial inner membrane"/>
    <property type="evidence" value="ECO:0007669"/>
    <property type="project" value="UniProtKB-SubCell"/>
</dbReference>
<feature type="region of interest" description="Disordered" evidence="12">
    <location>
        <begin position="114"/>
        <end position="140"/>
    </location>
</feature>
<reference evidence="14 15" key="1">
    <citation type="journal article" date="2010" name="Plant Cell">
        <title>The Chlorella variabilis NC64A genome reveals adaptation to photosymbiosis, coevolution with viruses, and cryptic sex.</title>
        <authorList>
            <person name="Blanc G."/>
            <person name="Duncan G."/>
            <person name="Agarkova I."/>
            <person name="Borodovsky M."/>
            <person name="Gurnon J."/>
            <person name="Kuo A."/>
            <person name="Lindquist E."/>
            <person name="Lucas S."/>
            <person name="Pangilinan J."/>
            <person name="Polle J."/>
            <person name="Salamov A."/>
            <person name="Terry A."/>
            <person name="Yamada T."/>
            <person name="Dunigan D.D."/>
            <person name="Grigoriev I.V."/>
            <person name="Claverie J.M."/>
            <person name="Van Etten J.L."/>
        </authorList>
    </citation>
    <scope>NUCLEOTIDE SEQUENCE [LARGE SCALE GENOMIC DNA]</scope>
    <source>
        <strain evidence="14 15">NC64A</strain>
    </source>
</reference>
<protein>
    <recommendedName>
        <fullName evidence="13">Phospholipid/glycerol acyltransferase domain-containing protein</fullName>
    </recommendedName>
</protein>
<proteinExistence type="inferred from homology"/>
<evidence type="ECO:0000256" key="2">
    <source>
        <dbReference type="ARBA" id="ARBA00010524"/>
    </source>
</evidence>
<evidence type="ECO:0000256" key="10">
    <source>
        <dbReference type="ARBA" id="ARBA00024323"/>
    </source>
</evidence>
<evidence type="ECO:0000256" key="8">
    <source>
        <dbReference type="ARBA" id="ARBA00023136"/>
    </source>
</evidence>
<dbReference type="RefSeq" id="XP_005845938.1">
    <property type="nucleotide sequence ID" value="XM_005845876.1"/>
</dbReference>
<keyword evidence="5" id="KW-0999">Mitochondrion inner membrane</keyword>
<keyword evidence="9" id="KW-0012">Acyltransferase</keyword>
<keyword evidence="7" id="KW-0496">Mitochondrion</keyword>
<keyword evidence="15" id="KW-1185">Reference proteome</keyword>
<feature type="compositionally biased region" description="Low complexity" evidence="12">
    <location>
        <begin position="571"/>
        <end position="586"/>
    </location>
</feature>
<dbReference type="InterPro" id="IPR002123">
    <property type="entry name" value="Plipid/glycerol_acylTrfase"/>
</dbReference>
<dbReference type="SMART" id="SM00563">
    <property type="entry name" value="PlsC"/>
    <property type="match status" value="1"/>
</dbReference>
<evidence type="ECO:0000259" key="13">
    <source>
        <dbReference type="SMART" id="SM00563"/>
    </source>
</evidence>
<dbReference type="GO" id="GO:0008374">
    <property type="term" value="F:O-acyltransferase activity"/>
    <property type="evidence" value="ECO:0007669"/>
    <property type="project" value="TreeGrafter"/>
</dbReference>
<evidence type="ECO:0000256" key="3">
    <source>
        <dbReference type="ARBA" id="ARBA00022679"/>
    </source>
</evidence>
<evidence type="ECO:0000256" key="5">
    <source>
        <dbReference type="ARBA" id="ARBA00022792"/>
    </source>
</evidence>
<dbReference type="PANTHER" id="PTHR12497:SF0">
    <property type="entry name" value="TAFAZZIN"/>
    <property type="match status" value="1"/>
</dbReference>
<dbReference type="InParanoid" id="E1ZJC5"/>
<dbReference type="PANTHER" id="PTHR12497">
    <property type="entry name" value="TAZ PROTEIN TAFAZZIN"/>
    <property type="match status" value="1"/>
</dbReference>
<organism evidence="15">
    <name type="scientific">Chlorella variabilis</name>
    <name type="common">Green alga</name>
    <dbReference type="NCBI Taxonomy" id="554065"/>
    <lineage>
        <taxon>Eukaryota</taxon>
        <taxon>Viridiplantae</taxon>
        <taxon>Chlorophyta</taxon>
        <taxon>core chlorophytes</taxon>
        <taxon>Trebouxiophyceae</taxon>
        <taxon>Chlorellales</taxon>
        <taxon>Chlorellaceae</taxon>
        <taxon>Chlorella clade</taxon>
        <taxon>Chlorella</taxon>
    </lineage>
</organism>
<comment type="similarity">
    <text evidence="2">Belongs to the taffazin family.</text>
</comment>
<dbReference type="SUPFAM" id="SSF69593">
    <property type="entry name" value="Glycerol-3-phosphate (1)-acyltransferase"/>
    <property type="match status" value="1"/>
</dbReference>
<feature type="region of interest" description="Disordered" evidence="12">
    <location>
        <begin position="571"/>
        <end position="600"/>
    </location>
</feature>
<evidence type="ECO:0000256" key="11">
    <source>
        <dbReference type="ARBA" id="ARBA00047906"/>
    </source>
</evidence>
<feature type="domain" description="Phospholipid/glycerol acyltransferase" evidence="13">
    <location>
        <begin position="226"/>
        <end position="355"/>
    </location>
</feature>
<evidence type="ECO:0000256" key="7">
    <source>
        <dbReference type="ARBA" id="ARBA00023128"/>
    </source>
</evidence>
<evidence type="ECO:0000256" key="1">
    <source>
        <dbReference type="ARBA" id="ARBA00004137"/>
    </source>
</evidence>
<sequence>MLPAAPGGWLYPAKLSAALPKYRELLRTRSTSNSGGMDESSSLFQQAKERVLARAAARRAAVSRVDPRRAFGRVQERWAATRLRLRDLKNEQKERLRQYVATAVGGSKALDSSIINSSSSSSKGSAGISHTAGRSSAELAGAQQAAVTQQAAATQQTASPEAVEAQGALDAEAAAAVMGADGPLRHLVLAGVGGACKLFLSAGARTSVSGQEHMVAALGRAPTRGLITVSNHVGAIDDPLVTASIVPAGTLLEPGAVRWTLCATDRCFRSAALAPFFRAAKVLPVERGAGLGQFGMRLAQSRLLEGQWVHVFPEGTRSRDGRMLPVRKGVGWLVASAVAAGGEPPLVLPFVHSGMEKIMPKGSALPKLGQELRVLVGEPVAVEDLLAAAVAQGWAEQRLQAAIADRVGQAMYSLKARLDGLPLEEVAPQPRAAAISISEDTLLPLIEDEMDSLAHRWHDGWQRLSLPSITQQVRQEAASRRAMLRSGGVFGADATFEEIAAATEEAAGLMSGWEHAGGAPAPWSAALSAAAVGHAGGAAAAWNAAAPASGTQPLLLLRQKLRLLRGGALSGASAPLSADAGSSGSSVDATTTPSSSNGSRAALAAAASPLDLVAARASADGASGGRLAALLAVAAGYSAARMAHMRELLLPADAAASGSPAAA</sequence>
<keyword evidence="3" id="KW-0808">Transferase</keyword>
<dbReference type="InterPro" id="IPR000872">
    <property type="entry name" value="Tafazzin"/>
</dbReference>
<evidence type="ECO:0000313" key="14">
    <source>
        <dbReference type="EMBL" id="EFN53836.1"/>
    </source>
</evidence>
<name>E1ZJC5_CHLVA</name>
<keyword evidence="8" id="KW-0472">Membrane</keyword>
<comment type="catalytic activity">
    <reaction evidence="11">
        <text>1'-[1,2-diacyl-sn-glycero-3-phospho],3'-[1-acyl-sn-glycero-3-phospho]-glycerol + a 1,2-diacyl-sn-glycero-3-phosphocholine = a cardiolipin + a 1-acyl-sn-glycero-3-phosphocholine</text>
        <dbReference type="Rhea" id="RHEA:33731"/>
        <dbReference type="ChEBI" id="CHEBI:57643"/>
        <dbReference type="ChEBI" id="CHEBI:58168"/>
        <dbReference type="ChEBI" id="CHEBI:62237"/>
        <dbReference type="ChEBI" id="CHEBI:64743"/>
    </reaction>
    <physiologicalReaction direction="left-to-right" evidence="11">
        <dbReference type="Rhea" id="RHEA:33732"/>
    </physiologicalReaction>
    <physiologicalReaction direction="right-to-left" evidence="11">
        <dbReference type="Rhea" id="RHEA:33733"/>
    </physiologicalReaction>
</comment>
<evidence type="ECO:0000256" key="6">
    <source>
        <dbReference type="ARBA" id="ARBA00023098"/>
    </source>
</evidence>
<accession>E1ZJC5</accession>
<evidence type="ECO:0000313" key="15">
    <source>
        <dbReference type="Proteomes" id="UP000008141"/>
    </source>
</evidence>
<dbReference type="eggNOG" id="KOG2847">
    <property type="taxonomic scope" value="Eukaryota"/>
</dbReference>
<comment type="subcellular location">
    <subcellularLocation>
        <location evidence="1">Mitochondrion inner membrane</location>
        <topology evidence="1">Peripheral membrane protein</topology>
        <orientation evidence="1">Intermembrane side</orientation>
    </subcellularLocation>
    <subcellularLocation>
        <location evidence="10">Mitochondrion outer membrane</location>
        <topology evidence="10">Peripheral membrane protein</topology>
        <orientation evidence="10">Intermembrane side</orientation>
    </subcellularLocation>
</comment>
<feature type="compositionally biased region" description="Low complexity" evidence="12">
    <location>
        <begin position="114"/>
        <end position="129"/>
    </location>
</feature>
<dbReference type="GO" id="GO:0005741">
    <property type="term" value="C:mitochondrial outer membrane"/>
    <property type="evidence" value="ECO:0007669"/>
    <property type="project" value="UniProtKB-SubCell"/>
</dbReference>
<dbReference type="OrthoDB" id="193467at2759"/>
<dbReference type="PRINTS" id="PR00979">
    <property type="entry name" value="TAFAZZIN"/>
</dbReference>
<dbReference type="AlphaFoldDB" id="E1ZJC5"/>
<keyword evidence="4" id="KW-1000">Mitochondrion outer membrane</keyword>
<evidence type="ECO:0000256" key="12">
    <source>
        <dbReference type="SAM" id="MobiDB-lite"/>
    </source>
</evidence>
<dbReference type="GO" id="GO:0006644">
    <property type="term" value="P:phospholipid metabolic process"/>
    <property type="evidence" value="ECO:0007669"/>
    <property type="project" value="InterPro"/>
</dbReference>
<evidence type="ECO:0000256" key="4">
    <source>
        <dbReference type="ARBA" id="ARBA00022787"/>
    </source>
</evidence>
<dbReference type="STRING" id="554065.E1ZJC5"/>
<dbReference type="Proteomes" id="UP000008141">
    <property type="component" value="Unassembled WGS sequence"/>
</dbReference>
<dbReference type="Pfam" id="PF01553">
    <property type="entry name" value="Acyltransferase"/>
    <property type="match status" value="1"/>
</dbReference>
<dbReference type="GeneID" id="17353288"/>
<dbReference type="KEGG" id="cvr:CHLNCDRAFT_135912"/>
<gene>
    <name evidence="14" type="ORF">CHLNCDRAFT_135912</name>
</gene>
<dbReference type="CDD" id="cd07989">
    <property type="entry name" value="LPLAT_AGPAT-like"/>
    <property type="match status" value="1"/>
</dbReference>